<evidence type="ECO:0000256" key="3">
    <source>
        <dbReference type="ARBA" id="ARBA00022448"/>
    </source>
</evidence>
<organism evidence="13">
    <name type="scientific">Burkholderia orbicola (strain AU 1054)</name>
    <dbReference type="NCBI Taxonomy" id="331271"/>
    <lineage>
        <taxon>Bacteria</taxon>
        <taxon>Pseudomonadati</taxon>
        <taxon>Pseudomonadota</taxon>
        <taxon>Betaproteobacteria</taxon>
        <taxon>Burkholderiales</taxon>
        <taxon>Burkholderiaceae</taxon>
        <taxon>Burkholderia</taxon>
        <taxon>Burkholderia cepacia complex</taxon>
        <taxon>Burkholderia orbicola</taxon>
    </lineage>
</organism>
<accession>A0A0H2XVD8</accession>
<feature type="domain" description="Porin" evidence="12">
    <location>
        <begin position="17"/>
        <end position="348"/>
    </location>
</feature>
<dbReference type="GO" id="GO:0009279">
    <property type="term" value="C:cell outer membrane"/>
    <property type="evidence" value="ECO:0007669"/>
    <property type="project" value="UniProtKB-SubCell"/>
</dbReference>
<name>A0A0H2XVD8_BURO1</name>
<feature type="chain" id="PRO_5002601760" evidence="11">
    <location>
        <begin position="26"/>
        <end position="389"/>
    </location>
</feature>
<keyword evidence="6 11" id="KW-0732">Signal</keyword>
<comment type="subunit">
    <text evidence="2">Homotrimer.</text>
</comment>
<dbReference type="EMBL" id="CP000379">
    <property type="protein sequence ID" value="ABF78632.1"/>
    <property type="molecule type" value="Genomic_DNA"/>
</dbReference>
<dbReference type="SUPFAM" id="SSF56935">
    <property type="entry name" value="Porins"/>
    <property type="match status" value="1"/>
</dbReference>
<dbReference type="InterPro" id="IPR050298">
    <property type="entry name" value="Gram-neg_bact_OMP"/>
</dbReference>
<keyword evidence="9" id="KW-0472">Membrane</keyword>
<evidence type="ECO:0000256" key="4">
    <source>
        <dbReference type="ARBA" id="ARBA00022452"/>
    </source>
</evidence>
<dbReference type="InterPro" id="IPR001702">
    <property type="entry name" value="Porin_Gram-ve"/>
</dbReference>
<keyword evidence="10" id="KW-0998">Cell outer membrane</keyword>
<keyword evidence="8" id="KW-0626">Porin</keyword>
<keyword evidence="3" id="KW-0813">Transport</keyword>
<dbReference type="CDD" id="cd00342">
    <property type="entry name" value="gram_neg_porins"/>
    <property type="match status" value="1"/>
</dbReference>
<dbReference type="GO" id="GO:0015288">
    <property type="term" value="F:porin activity"/>
    <property type="evidence" value="ECO:0007669"/>
    <property type="project" value="UniProtKB-KW"/>
</dbReference>
<feature type="signal peptide" evidence="11">
    <location>
        <begin position="1"/>
        <end position="25"/>
    </location>
</feature>
<evidence type="ECO:0000256" key="11">
    <source>
        <dbReference type="SAM" id="SignalP"/>
    </source>
</evidence>
<dbReference type="Pfam" id="PF13609">
    <property type="entry name" value="Porin_4"/>
    <property type="match status" value="1"/>
</dbReference>
<dbReference type="AlphaFoldDB" id="A0A0H2XVD8"/>
<dbReference type="PANTHER" id="PTHR34501">
    <property type="entry name" value="PROTEIN YDDL-RELATED"/>
    <property type="match status" value="1"/>
</dbReference>
<dbReference type="PRINTS" id="PR00184">
    <property type="entry name" value="NEISSPPORIN"/>
</dbReference>
<dbReference type="InterPro" id="IPR033900">
    <property type="entry name" value="Gram_neg_porin_domain"/>
</dbReference>
<dbReference type="Gene3D" id="2.40.160.10">
    <property type="entry name" value="Porin"/>
    <property type="match status" value="1"/>
</dbReference>
<dbReference type="GO" id="GO:0046930">
    <property type="term" value="C:pore complex"/>
    <property type="evidence" value="ECO:0007669"/>
    <property type="project" value="UniProtKB-KW"/>
</dbReference>
<dbReference type="InterPro" id="IPR023614">
    <property type="entry name" value="Porin_dom_sf"/>
</dbReference>
<evidence type="ECO:0000256" key="8">
    <source>
        <dbReference type="ARBA" id="ARBA00023114"/>
    </source>
</evidence>
<dbReference type="GO" id="GO:0034220">
    <property type="term" value="P:monoatomic ion transmembrane transport"/>
    <property type="evidence" value="ECO:0007669"/>
    <property type="project" value="InterPro"/>
</dbReference>
<keyword evidence="5" id="KW-0812">Transmembrane</keyword>
<sequence length="389" mass="42273" precursor="true">MKRRSKKLPWYVFAPALLLAGTAHAQQSITLYGLIDEGLNFTSNAGGHRAWQMSSGDTFGSRWGLKGSEDLGGGDKAIFQLENGFNVNSGKLGQDSSMFGRQAFVGLSSSRYGTLTLGRQYDTSVDALGFGGITAAGNWAGDIATHPFDNDNTDWDFRVNNAVKYVTPTYRGLTAEAMYGFSNQPGGFSNNRVWGATLNYQSGNLTAAASYLKLNNPGLAAGGAVNSGDLFNGSSQQDIGVAASYQFTHVLVGAAWSHVDVYNPAGNAWIDNTALQNGATWNAWKFDNFELNAQYYFTHALWLGASYTFTIAHLYTSDTKYVPKWHQIGMMLDYDLSKRTSLYLQGAWQHVVSARTGTSFDDAQIVDASAGASSGPNQMVYRMGMVHRF</sequence>
<evidence type="ECO:0000256" key="9">
    <source>
        <dbReference type="ARBA" id="ARBA00023136"/>
    </source>
</evidence>
<dbReference type="PRINTS" id="PR00182">
    <property type="entry name" value="ECOLNEIPORIN"/>
</dbReference>
<proteinExistence type="predicted"/>
<dbReference type="InterPro" id="IPR002299">
    <property type="entry name" value="Porin_Neis"/>
</dbReference>
<evidence type="ECO:0000256" key="2">
    <source>
        <dbReference type="ARBA" id="ARBA00011233"/>
    </source>
</evidence>
<protein>
    <submittedName>
        <fullName evidence="13">Porin, Gram-negative type</fullName>
    </submittedName>
</protein>
<evidence type="ECO:0000256" key="1">
    <source>
        <dbReference type="ARBA" id="ARBA00004571"/>
    </source>
</evidence>
<evidence type="ECO:0000256" key="10">
    <source>
        <dbReference type="ARBA" id="ARBA00023237"/>
    </source>
</evidence>
<dbReference type="PANTHER" id="PTHR34501:SF9">
    <property type="entry name" value="MAJOR OUTER MEMBRANE PROTEIN P.IA"/>
    <property type="match status" value="1"/>
</dbReference>
<reference evidence="13" key="1">
    <citation type="submission" date="2006-05" db="EMBL/GenBank/DDBJ databases">
        <title>Complete sequence of chromosome 2 of Burkholderia cenocepacia AU 1054.</title>
        <authorList>
            <consortium name="US DOE Joint Genome Institute"/>
            <person name="Copeland A."/>
            <person name="Lucas S."/>
            <person name="Lapidus A."/>
            <person name="Barry K."/>
            <person name="Detter J.C."/>
            <person name="Glavina del Rio T."/>
            <person name="Hammon N."/>
            <person name="Israni S."/>
            <person name="Dalin E."/>
            <person name="Tice H."/>
            <person name="Pitluck S."/>
            <person name="Chain P."/>
            <person name="Malfatti S."/>
            <person name="Shin M."/>
            <person name="Vergez L."/>
            <person name="Schmutz J."/>
            <person name="Larimer F."/>
            <person name="Land M."/>
            <person name="Hauser L."/>
            <person name="Kyrpides N."/>
            <person name="Lykidis A."/>
            <person name="LiPuma J.J."/>
            <person name="Konstantinidis K."/>
            <person name="Tiedje J.M."/>
            <person name="Richardson P."/>
        </authorList>
    </citation>
    <scope>NUCLEOTIDE SEQUENCE [LARGE SCALE GENOMIC DNA]</scope>
    <source>
        <strain evidence="13">AU 1054</strain>
    </source>
</reference>
<evidence type="ECO:0000259" key="12">
    <source>
        <dbReference type="Pfam" id="PF13609"/>
    </source>
</evidence>
<evidence type="ECO:0000313" key="13">
    <source>
        <dbReference type="EMBL" id="ABF78632.1"/>
    </source>
</evidence>
<comment type="subcellular location">
    <subcellularLocation>
        <location evidence="1">Cell outer membrane</location>
        <topology evidence="1">Multi-pass membrane protein</topology>
    </subcellularLocation>
</comment>
<evidence type="ECO:0000256" key="6">
    <source>
        <dbReference type="ARBA" id="ARBA00022729"/>
    </source>
</evidence>
<evidence type="ECO:0000256" key="5">
    <source>
        <dbReference type="ARBA" id="ARBA00022692"/>
    </source>
</evidence>
<dbReference type="HOGENOM" id="CLU_038238_0_0_4"/>
<keyword evidence="4" id="KW-1134">Transmembrane beta strand</keyword>
<keyword evidence="7" id="KW-0406">Ion transport</keyword>
<gene>
    <name evidence="13" type="ordered locus">Bcen_3740</name>
</gene>
<evidence type="ECO:0000256" key="7">
    <source>
        <dbReference type="ARBA" id="ARBA00023065"/>
    </source>
</evidence>